<dbReference type="InterPro" id="IPR036390">
    <property type="entry name" value="WH_DNA-bd_sf"/>
</dbReference>
<gene>
    <name evidence="5" type="ORF">Ade02nite_06600</name>
</gene>
<dbReference type="SMART" id="SM00345">
    <property type="entry name" value="HTH_GNTR"/>
    <property type="match status" value="1"/>
</dbReference>
<dbReference type="Gene3D" id="1.10.10.10">
    <property type="entry name" value="Winged helix-like DNA-binding domain superfamily/Winged helix DNA-binding domain"/>
    <property type="match status" value="1"/>
</dbReference>
<comment type="caution">
    <text evidence="5">The sequence shown here is derived from an EMBL/GenBank/DDBJ whole genome shotgun (WGS) entry which is preliminary data.</text>
</comment>
<protein>
    <recommendedName>
        <fullName evidence="4">HTH gntR-type domain-containing protein</fullName>
    </recommendedName>
</protein>
<keyword evidence="6" id="KW-1185">Reference proteome</keyword>
<dbReference type="PANTHER" id="PTHR44846">
    <property type="entry name" value="MANNOSYL-D-GLYCERATE TRANSPORT/METABOLISM SYSTEM REPRESSOR MNGR-RELATED"/>
    <property type="match status" value="1"/>
</dbReference>
<proteinExistence type="predicted"/>
<dbReference type="RefSeq" id="WP_203759994.1">
    <property type="nucleotide sequence ID" value="NZ_BAAABO010000004.1"/>
</dbReference>
<evidence type="ECO:0000256" key="2">
    <source>
        <dbReference type="ARBA" id="ARBA00023125"/>
    </source>
</evidence>
<evidence type="ECO:0000313" key="5">
    <source>
        <dbReference type="EMBL" id="GID72019.1"/>
    </source>
</evidence>
<evidence type="ECO:0000256" key="3">
    <source>
        <dbReference type="ARBA" id="ARBA00023163"/>
    </source>
</evidence>
<keyword evidence="1" id="KW-0805">Transcription regulation</keyword>
<dbReference type="InterPro" id="IPR000524">
    <property type="entry name" value="Tscrpt_reg_HTH_GntR"/>
</dbReference>
<dbReference type="InterPro" id="IPR050679">
    <property type="entry name" value="Bact_HTH_transcr_reg"/>
</dbReference>
<dbReference type="CDD" id="cd07377">
    <property type="entry name" value="WHTH_GntR"/>
    <property type="match status" value="1"/>
</dbReference>
<organism evidence="5 6">
    <name type="scientific">Paractinoplanes deccanensis</name>
    <dbReference type="NCBI Taxonomy" id="113561"/>
    <lineage>
        <taxon>Bacteria</taxon>
        <taxon>Bacillati</taxon>
        <taxon>Actinomycetota</taxon>
        <taxon>Actinomycetes</taxon>
        <taxon>Micromonosporales</taxon>
        <taxon>Micromonosporaceae</taxon>
        <taxon>Paractinoplanes</taxon>
    </lineage>
</organism>
<sequence>MGDEAQEPYRHRTPRPIYVMIADELATEIAKAPVDSPIASENDIQQRWGVARATARHAIAALRDRGLVYTVPGRGSFVSPRT</sequence>
<dbReference type="InterPro" id="IPR036388">
    <property type="entry name" value="WH-like_DNA-bd_sf"/>
</dbReference>
<dbReference type="Pfam" id="PF00392">
    <property type="entry name" value="GntR"/>
    <property type="match status" value="1"/>
</dbReference>
<feature type="domain" description="HTH gntR-type" evidence="4">
    <location>
        <begin position="15"/>
        <end position="81"/>
    </location>
</feature>
<evidence type="ECO:0000256" key="1">
    <source>
        <dbReference type="ARBA" id="ARBA00023015"/>
    </source>
</evidence>
<keyword evidence="2" id="KW-0238">DNA-binding</keyword>
<dbReference type="EMBL" id="BOMI01000009">
    <property type="protein sequence ID" value="GID72019.1"/>
    <property type="molecule type" value="Genomic_DNA"/>
</dbReference>
<evidence type="ECO:0000259" key="4">
    <source>
        <dbReference type="PROSITE" id="PS50949"/>
    </source>
</evidence>
<evidence type="ECO:0000313" key="6">
    <source>
        <dbReference type="Proteomes" id="UP000609879"/>
    </source>
</evidence>
<dbReference type="SUPFAM" id="SSF46785">
    <property type="entry name" value="Winged helix' DNA-binding domain"/>
    <property type="match status" value="1"/>
</dbReference>
<dbReference type="PANTHER" id="PTHR44846:SF1">
    <property type="entry name" value="MANNOSYL-D-GLYCERATE TRANSPORT_METABOLISM SYSTEM REPRESSOR MNGR-RELATED"/>
    <property type="match status" value="1"/>
</dbReference>
<keyword evidence="3" id="KW-0804">Transcription</keyword>
<accession>A0ABQ3XW90</accession>
<name>A0ABQ3XW90_9ACTN</name>
<dbReference type="PRINTS" id="PR00035">
    <property type="entry name" value="HTHGNTR"/>
</dbReference>
<reference evidence="5 6" key="1">
    <citation type="submission" date="2021-01" db="EMBL/GenBank/DDBJ databases">
        <title>Whole genome shotgun sequence of Actinoplanes deccanensis NBRC 13994.</title>
        <authorList>
            <person name="Komaki H."/>
            <person name="Tamura T."/>
        </authorList>
    </citation>
    <scope>NUCLEOTIDE SEQUENCE [LARGE SCALE GENOMIC DNA]</scope>
    <source>
        <strain evidence="5 6">NBRC 13994</strain>
    </source>
</reference>
<dbReference type="PROSITE" id="PS50949">
    <property type="entry name" value="HTH_GNTR"/>
    <property type="match status" value="1"/>
</dbReference>
<dbReference type="Proteomes" id="UP000609879">
    <property type="component" value="Unassembled WGS sequence"/>
</dbReference>